<evidence type="ECO:0000259" key="2">
    <source>
        <dbReference type="Pfam" id="PF14040"/>
    </source>
</evidence>
<evidence type="ECO:0000256" key="1">
    <source>
        <dbReference type="SAM" id="MobiDB-lite"/>
    </source>
</evidence>
<dbReference type="EMBL" id="BMMM01000001">
    <property type="protein sequence ID" value="GGN50965.1"/>
    <property type="molecule type" value="Genomic_DNA"/>
</dbReference>
<dbReference type="Proteomes" id="UP000600365">
    <property type="component" value="Unassembled WGS sequence"/>
</dbReference>
<organism evidence="3 4">
    <name type="scientific">Streptomyces albiflavescens</name>
    <dbReference type="NCBI Taxonomy" id="1623582"/>
    <lineage>
        <taxon>Bacteria</taxon>
        <taxon>Bacillati</taxon>
        <taxon>Actinomycetota</taxon>
        <taxon>Actinomycetes</taxon>
        <taxon>Kitasatosporales</taxon>
        <taxon>Streptomycetaceae</taxon>
        <taxon>Streptomyces</taxon>
    </lineage>
</organism>
<evidence type="ECO:0000313" key="3">
    <source>
        <dbReference type="EMBL" id="GGN50965.1"/>
    </source>
</evidence>
<proteinExistence type="predicted"/>
<keyword evidence="4" id="KW-1185">Reference proteome</keyword>
<dbReference type="Pfam" id="PF14040">
    <property type="entry name" value="DNase_NucA_NucB"/>
    <property type="match status" value="1"/>
</dbReference>
<protein>
    <recommendedName>
        <fullName evidence="2">Deoxyribonuclease NucA/NucB domain-containing protein</fullName>
    </recommendedName>
</protein>
<comment type="caution">
    <text evidence="3">The sequence shown here is derived from an EMBL/GenBank/DDBJ whole genome shotgun (WGS) entry which is preliminary data.</text>
</comment>
<reference evidence="3 4" key="1">
    <citation type="journal article" date="2014" name="Int. J. Syst. Evol. Microbiol.">
        <title>Complete genome sequence of Corynebacterium casei LMG S-19264T (=DSM 44701T), isolated from a smear-ripened cheese.</title>
        <authorList>
            <consortium name="US DOE Joint Genome Institute (JGI-PGF)"/>
            <person name="Walter F."/>
            <person name="Albersmeier A."/>
            <person name="Kalinowski J."/>
            <person name="Ruckert C."/>
        </authorList>
    </citation>
    <scope>NUCLEOTIDE SEQUENCE [LARGE SCALE GENOMIC DNA]</scope>
    <source>
        <strain evidence="3 4">CGMCC 4.7111</strain>
    </source>
</reference>
<sequence>MKPPTSDPPTVATTRTASTAQAASIRHASRTYNPPNRSIRWVPLKENRQQGGIIRTFYSRYHVLPGDKFYVQAGA</sequence>
<evidence type="ECO:0000313" key="4">
    <source>
        <dbReference type="Proteomes" id="UP000600365"/>
    </source>
</evidence>
<feature type="domain" description="Deoxyribonuclease NucA/NucB" evidence="2">
    <location>
        <begin position="36"/>
        <end position="71"/>
    </location>
</feature>
<name>A0A918CYX3_9ACTN</name>
<gene>
    <name evidence="3" type="ORF">GCM10011579_006260</name>
</gene>
<dbReference type="InterPro" id="IPR029476">
    <property type="entry name" value="DNase_NucA_NucB"/>
</dbReference>
<accession>A0A918CYX3</accession>
<feature type="compositionally biased region" description="Low complexity" evidence="1">
    <location>
        <begin position="10"/>
        <end position="23"/>
    </location>
</feature>
<feature type="region of interest" description="Disordered" evidence="1">
    <location>
        <begin position="1"/>
        <end position="37"/>
    </location>
</feature>
<dbReference type="AlphaFoldDB" id="A0A918CYX3"/>